<comment type="similarity">
    <text evidence="5">Belongs to the bacterial ribosomal protein bL25 family. CTC subfamily.</text>
</comment>
<keyword evidence="3 5" id="KW-0689">Ribosomal protein</keyword>
<comment type="caution">
    <text evidence="9">The sequence shown here is derived from an EMBL/GenBank/DDBJ whole genome shotgun (WGS) entry which is preliminary data.</text>
</comment>
<evidence type="ECO:0000256" key="3">
    <source>
        <dbReference type="ARBA" id="ARBA00022980"/>
    </source>
</evidence>
<dbReference type="AlphaFoldDB" id="A0A1Y1SB55"/>
<dbReference type="CDD" id="cd00495">
    <property type="entry name" value="Ribosomal_L25_TL5_CTC"/>
    <property type="match status" value="1"/>
</dbReference>
<dbReference type="Proteomes" id="UP000192342">
    <property type="component" value="Unassembled WGS sequence"/>
</dbReference>
<evidence type="ECO:0000259" key="8">
    <source>
        <dbReference type="Pfam" id="PF14693"/>
    </source>
</evidence>
<dbReference type="InterPro" id="IPR029751">
    <property type="entry name" value="Ribosomal_L25_dom"/>
</dbReference>
<evidence type="ECO:0000313" key="10">
    <source>
        <dbReference type="Proteomes" id="UP000192342"/>
    </source>
</evidence>
<keyword evidence="1 5" id="KW-0699">rRNA-binding</keyword>
<sequence length="211" mass="22795">MEDFIVNAEARTAQGKGASRRLRREGKVPAILYGGKGEPLNLQVDANELNHHLLHEAFFSHILTIKHAAGEDQAVLKDLQRHPAKAQILHADFQRVVAGQELRMNVPLHFINEGASPAGKQGGVVEHLATEVEILVLPKDLPEFIEVDLAALEIDHTVHLSDIKLPKGVKLAVLEHGGDDAGVAVAHLPRAAVETDEDEAEGEAGEDSAED</sequence>
<feature type="domain" description="Large ribosomal subunit protein bL25 L25" evidence="7">
    <location>
        <begin position="7"/>
        <end position="93"/>
    </location>
</feature>
<gene>
    <name evidence="5" type="primary">rplY</name>
    <name evidence="5" type="synonym">ctc</name>
    <name evidence="9" type="ORF">ATO7_16305</name>
</gene>
<organism evidence="9 10">
    <name type="scientific">Oceanococcus atlanticus</name>
    <dbReference type="NCBI Taxonomy" id="1317117"/>
    <lineage>
        <taxon>Bacteria</taxon>
        <taxon>Pseudomonadati</taxon>
        <taxon>Pseudomonadota</taxon>
        <taxon>Gammaproteobacteria</taxon>
        <taxon>Chromatiales</taxon>
        <taxon>Oceanococcaceae</taxon>
        <taxon>Oceanococcus</taxon>
    </lineage>
</organism>
<dbReference type="GO" id="GO:0022625">
    <property type="term" value="C:cytosolic large ribosomal subunit"/>
    <property type="evidence" value="ECO:0007669"/>
    <property type="project" value="TreeGrafter"/>
</dbReference>
<evidence type="ECO:0000256" key="6">
    <source>
        <dbReference type="SAM" id="MobiDB-lite"/>
    </source>
</evidence>
<dbReference type="NCBIfam" id="TIGR00731">
    <property type="entry name" value="bL25_bact_ctc"/>
    <property type="match status" value="1"/>
</dbReference>
<dbReference type="InterPro" id="IPR001021">
    <property type="entry name" value="Ribosomal_bL25_long"/>
</dbReference>
<dbReference type="OrthoDB" id="9806411at2"/>
<dbReference type="GO" id="GO:0008097">
    <property type="term" value="F:5S rRNA binding"/>
    <property type="evidence" value="ECO:0007669"/>
    <property type="project" value="InterPro"/>
</dbReference>
<keyword evidence="10" id="KW-1185">Reference proteome</keyword>
<dbReference type="InterPro" id="IPR011035">
    <property type="entry name" value="Ribosomal_bL25/Gln-tRNA_synth"/>
</dbReference>
<dbReference type="NCBIfam" id="NF004612">
    <property type="entry name" value="PRK05943.1"/>
    <property type="match status" value="1"/>
</dbReference>
<dbReference type="NCBIfam" id="NF004128">
    <property type="entry name" value="PRK05618.1-2"/>
    <property type="match status" value="1"/>
</dbReference>
<evidence type="ECO:0000256" key="1">
    <source>
        <dbReference type="ARBA" id="ARBA00022730"/>
    </source>
</evidence>
<evidence type="ECO:0000256" key="4">
    <source>
        <dbReference type="ARBA" id="ARBA00023274"/>
    </source>
</evidence>
<dbReference type="InterPro" id="IPR020930">
    <property type="entry name" value="Ribosomal_uL5_bac-type"/>
</dbReference>
<feature type="compositionally biased region" description="Acidic residues" evidence="6">
    <location>
        <begin position="194"/>
        <end position="211"/>
    </location>
</feature>
<dbReference type="HAMAP" id="MF_01334">
    <property type="entry name" value="Ribosomal_bL25_CTC"/>
    <property type="match status" value="1"/>
</dbReference>
<comment type="function">
    <text evidence="5">This is one of the proteins that binds to the 5S RNA in the ribosome where it forms part of the central protuberance.</text>
</comment>
<feature type="domain" description="Large ribosomal subunit protein bL25 beta" evidence="8">
    <location>
        <begin position="102"/>
        <end position="173"/>
    </location>
</feature>
<keyword evidence="4 5" id="KW-0687">Ribonucleoprotein</keyword>
<proteinExistence type="inferred from homology"/>
<name>A0A1Y1SB55_9GAMM</name>
<protein>
    <recommendedName>
        <fullName evidence="5">Large ribosomal subunit protein bL25</fullName>
    </recommendedName>
    <alternativeName>
        <fullName evidence="5">General stress protein CTC</fullName>
    </alternativeName>
</protein>
<dbReference type="InterPro" id="IPR037121">
    <property type="entry name" value="Ribosomal_bL25_C"/>
</dbReference>
<evidence type="ECO:0000256" key="2">
    <source>
        <dbReference type="ARBA" id="ARBA00022884"/>
    </source>
</evidence>
<dbReference type="InterPro" id="IPR020057">
    <property type="entry name" value="Ribosomal_bL25_b-dom"/>
</dbReference>
<dbReference type="Pfam" id="PF14693">
    <property type="entry name" value="Ribosomal_TL5_C"/>
    <property type="match status" value="1"/>
</dbReference>
<feature type="region of interest" description="Disordered" evidence="6">
    <location>
        <begin position="191"/>
        <end position="211"/>
    </location>
</feature>
<evidence type="ECO:0000259" key="7">
    <source>
        <dbReference type="Pfam" id="PF01386"/>
    </source>
</evidence>
<keyword evidence="2 5" id="KW-0694">RNA-binding</keyword>
<dbReference type="GO" id="GO:0003735">
    <property type="term" value="F:structural constituent of ribosome"/>
    <property type="evidence" value="ECO:0007669"/>
    <property type="project" value="InterPro"/>
</dbReference>
<dbReference type="Gene3D" id="2.40.240.10">
    <property type="entry name" value="Ribosomal Protein L25, Chain P"/>
    <property type="match status" value="1"/>
</dbReference>
<dbReference type="PANTHER" id="PTHR33284:SF1">
    <property type="entry name" value="RIBOSOMAL PROTEIN L25_GLN-TRNA SYNTHETASE, ANTI-CODON-BINDING DOMAIN-CONTAINING PROTEIN"/>
    <property type="match status" value="1"/>
</dbReference>
<dbReference type="HAMAP" id="MF_01336">
    <property type="entry name" value="Ribosomal_bL25"/>
    <property type="match status" value="1"/>
</dbReference>
<evidence type="ECO:0000313" key="9">
    <source>
        <dbReference type="EMBL" id="ORE85062.1"/>
    </source>
</evidence>
<reference evidence="9 10" key="1">
    <citation type="submission" date="2013-04" db="EMBL/GenBank/DDBJ databases">
        <title>Oceanococcus atlanticus 22II-S10r2 Genome Sequencing.</title>
        <authorList>
            <person name="Lai Q."/>
            <person name="Li G."/>
            <person name="Shao Z."/>
        </authorList>
    </citation>
    <scope>NUCLEOTIDE SEQUENCE [LARGE SCALE GENOMIC DNA]</scope>
    <source>
        <strain evidence="9 10">22II-S10r2</strain>
    </source>
</reference>
<dbReference type="Gene3D" id="2.170.120.20">
    <property type="entry name" value="Ribosomal protein L25, beta domain"/>
    <property type="match status" value="1"/>
</dbReference>
<dbReference type="GO" id="GO:0006412">
    <property type="term" value="P:translation"/>
    <property type="evidence" value="ECO:0007669"/>
    <property type="project" value="UniProtKB-UniRule"/>
</dbReference>
<dbReference type="PANTHER" id="PTHR33284">
    <property type="entry name" value="RIBOSOMAL PROTEIN L25/GLN-TRNA SYNTHETASE, ANTI-CODON-BINDING DOMAIN-CONTAINING PROTEIN"/>
    <property type="match status" value="1"/>
</dbReference>
<dbReference type="Pfam" id="PF01386">
    <property type="entry name" value="Ribosomal_L25p"/>
    <property type="match status" value="1"/>
</dbReference>
<evidence type="ECO:0000256" key="5">
    <source>
        <dbReference type="HAMAP-Rule" id="MF_01334"/>
    </source>
</evidence>
<comment type="subunit">
    <text evidence="5">Part of the 50S ribosomal subunit; part of the 5S rRNA/L5/L18/L25 subcomplex. Contacts the 5S rRNA. Binds to the 5S rRNA independently of L5 and L18.</text>
</comment>
<dbReference type="RefSeq" id="WP_083563509.1">
    <property type="nucleotide sequence ID" value="NZ_AQQV01000006.1"/>
</dbReference>
<dbReference type="STRING" id="1317117.ATO7_16305"/>
<dbReference type="NCBIfam" id="NF004130">
    <property type="entry name" value="PRK05618.1-5"/>
    <property type="match status" value="1"/>
</dbReference>
<dbReference type="SUPFAM" id="SSF50715">
    <property type="entry name" value="Ribosomal protein L25-like"/>
    <property type="match status" value="1"/>
</dbReference>
<dbReference type="InterPro" id="IPR020056">
    <property type="entry name" value="Rbsml_bL25/Gln-tRNA_synth_N"/>
</dbReference>
<dbReference type="EMBL" id="AQQV01000006">
    <property type="protein sequence ID" value="ORE85062.1"/>
    <property type="molecule type" value="Genomic_DNA"/>
</dbReference>
<dbReference type="InterPro" id="IPR020055">
    <property type="entry name" value="Ribosomal_bL25_short"/>
</dbReference>
<accession>A0A1Y1SB55</accession>